<sequence>MNFLGEPTKCNLHKHFVNYDNRNCLAHRAYQYGMWTETRTGFSLDYCNTFQCHNKAIYYDHNDAHYLNALVLFFGTPDVKQDFPEALRRFQLSIDETDCSSQKNSTKANAYYFMARGYYHGLGVKENFEKALHLFKISAAQGQPEAQCHLGNIYASGKGVPEDHSLAFSLFEKSAKQGNPVAQNNLAVYYFEGRASIPDRSKSLYWAQEAVRIKHPLIQFNIGEMFRQGLEDDTDYISVLYWMQLSGSQCYSKAQYEVGLCYLHGHGTKQNSGEAIIWLTKAFNNDGNSAALYTLGLIHMQGLGIRENYCDAFKCFTKSSQQGYSKGQAQLGLCYLNGIGTAKDLAKAKECFEEAAHNDDNPSAQYHLGCIYSTGQGVKVNHKLAFHWFLKSARQRFPDAQNSVGECYMNGLGTPRDYAKALYWFKESALVNLNVAGLYNLGLMYYYGRGVEVNYDYAFYKCFIKSAGEKYQEAENQVGHCYRYGHGAPQDLECAMNWYQKSLGSNEYAPAQCSIGEMYLNGLGVDQNIESAFSYFDESAKQNYSNGQYHLGKCYEVGYGTQQDYEKAIFYYQNAVDNDGNAKAQYSIGCLYSRGCGVKKSKHLSQFWFQQAADQGHVEAQLELLEYDCSVEQSASVIPKDHDKNTLGKLQLLENDLTGIKPLSLSISKEVLTAVKTPFGNVDSANFAERVDSNDPTNTSTSDTASASCNTFIVSPTGTSTNSFPVKTEQELDKFFHVENMSSEVIAIEPIR</sequence>
<organism evidence="2 3">
    <name type="scientific">Mucor saturninus</name>
    <dbReference type="NCBI Taxonomy" id="64648"/>
    <lineage>
        <taxon>Eukaryota</taxon>
        <taxon>Fungi</taxon>
        <taxon>Fungi incertae sedis</taxon>
        <taxon>Mucoromycota</taxon>
        <taxon>Mucoromycotina</taxon>
        <taxon>Mucoromycetes</taxon>
        <taxon>Mucorales</taxon>
        <taxon>Mucorineae</taxon>
        <taxon>Mucoraceae</taxon>
        <taxon>Mucor</taxon>
    </lineage>
</organism>
<dbReference type="InterPro" id="IPR011990">
    <property type="entry name" value="TPR-like_helical_dom_sf"/>
</dbReference>
<dbReference type="AlphaFoldDB" id="A0A8H7USW9"/>
<dbReference type="EMBL" id="JAEPRD010000261">
    <property type="protein sequence ID" value="KAG2192907.1"/>
    <property type="molecule type" value="Genomic_DNA"/>
</dbReference>
<dbReference type="InterPro" id="IPR050767">
    <property type="entry name" value="Sel1_AlgK"/>
</dbReference>
<dbReference type="PANTHER" id="PTHR11102:SF160">
    <property type="entry name" value="ERAD-ASSOCIATED E3 UBIQUITIN-PROTEIN LIGASE COMPONENT HRD3"/>
    <property type="match status" value="1"/>
</dbReference>
<dbReference type="Proteomes" id="UP000603453">
    <property type="component" value="Unassembled WGS sequence"/>
</dbReference>
<evidence type="ECO:0000256" key="1">
    <source>
        <dbReference type="ARBA" id="ARBA00038101"/>
    </source>
</evidence>
<dbReference type="InterPro" id="IPR006597">
    <property type="entry name" value="Sel1-like"/>
</dbReference>
<accession>A0A8H7USW9</accession>
<comment type="caution">
    <text evidence="2">The sequence shown here is derived from an EMBL/GenBank/DDBJ whole genome shotgun (WGS) entry which is preliminary data.</text>
</comment>
<keyword evidence="3" id="KW-1185">Reference proteome</keyword>
<dbReference type="Gene3D" id="1.25.40.10">
    <property type="entry name" value="Tetratricopeptide repeat domain"/>
    <property type="match status" value="5"/>
</dbReference>
<dbReference type="OrthoDB" id="2384430at2759"/>
<dbReference type="PANTHER" id="PTHR11102">
    <property type="entry name" value="SEL-1-LIKE PROTEIN"/>
    <property type="match status" value="1"/>
</dbReference>
<gene>
    <name evidence="2" type="ORF">INT47_011149</name>
</gene>
<dbReference type="SMART" id="SM00671">
    <property type="entry name" value="SEL1"/>
    <property type="match status" value="15"/>
</dbReference>
<dbReference type="SUPFAM" id="SSF81901">
    <property type="entry name" value="HCP-like"/>
    <property type="match status" value="4"/>
</dbReference>
<reference evidence="2" key="1">
    <citation type="submission" date="2020-12" db="EMBL/GenBank/DDBJ databases">
        <title>Metabolic potential, ecology and presence of endohyphal bacteria is reflected in genomic diversity of Mucoromycotina.</title>
        <authorList>
            <person name="Muszewska A."/>
            <person name="Okrasinska A."/>
            <person name="Steczkiewicz K."/>
            <person name="Drgas O."/>
            <person name="Orlowska M."/>
            <person name="Perlinska-Lenart U."/>
            <person name="Aleksandrzak-Piekarczyk T."/>
            <person name="Szatraj K."/>
            <person name="Zielenkiewicz U."/>
            <person name="Pilsyk S."/>
            <person name="Malc E."/>
            <person name="Mieczkowski P."/>
            <person name="Kruszewska J.S."/>
            <person name="Biernat P."/>
            <person name="Pawlowska J."/>
        </authorList>
    </citation>
    <scope>NUCLEOTIDE SEQUENCE</scope>
    <source>
        <strain evidence="2">WA0000017839</strain>
    </source>
</reference>
<name>A0A8H7USW9_9FUNG</name>
<proteinExistence type="inferred from homology"/>
<dbReference type="Pfam" id="PF08238">
    <property type="entry name" value="Sel1"/>
    <property type="match status" value="14"/>
</dbReference>
<evidence type="ECO:0000313" key="2">
    <source>
        <dbReference type="EMBL" id="KAG2192907.1"/>
    </source>
</evidence>
<comment type="similarity">
    <text evidence="1">Belongs to the sel-1 family.</text>
</comment>
<evidence type="ECO:0000313" key="3">
    <source>
        <dbReference type="Proteomes" id="UP000603453"/>
    </source>
</evidence>
<protein>
    <submittedName>
        <fullName evidence="2">Uncharacterized protein</fullName>
    </submittedName>
</protein>